<dbReference type="Pfam" id="PF13091">
    <property type="entry name" value="PLDc_2"/>
    <property type="match status" value="1"/>
</dbReference>
<dbReference type="Gene3D" id="3.30.870.10">
    <property type="entry name" value="Endonuclease Chain A"/>
    <property type="match status" value="1"/>
</dbReference>
<gene>
    <name evidence="2" type="ORF">JKA74_09845</name>
</gene>
<organism evidence="2 3">
    <name type="scientific">Marivirga aurantiaca</name>
    <dbReference type="NCBI Taxonomy" id="2802615"/>
    <lineage>
        <taxon>Bacteria</taxon>
        <taxon>Pseudomonadati</taxon>
        <taxon>Bacteroidota</taxon>
        <taxon>Cytophagia</taxon>
        <taxon>Cytophagales</taxon>
        <taxon>Marivirgaceae</taxon>
        <taxon>Marivirga</taxon>
    </lineage>
</organism>
<comment type="caution">
    <text evidence="2">The sequence shown here is derived from an EMBL/GenBank/DDBJ whole genome shotgun (WGS) entry which is preliminary data.</text>
</comment>
<accession>A0A934WYN9</accession>
<dbReference type="AlphaFoldDB" id="A0A934WYN9"/>
<protein>
    <recommendedName>
        <fullName evidence="1">Phospholipase D-like domain-containing protein</fullName>
    </recommendedName>
</protein>
<name>A0A934WYN9_9BACT</name>
<evidence type="ECO:0000259" key="1">
    <source>
        <dbReference type="Pfam" id="PF13091"/>
    </source>
</evidence>
<proteinExistence type="predicted"/>
<feature type="domain" description="Phospholipase D-like" evidence="1">
    <location>
        <begin position="16"/>
        <end position="134"/>
    </location>
</feature>
<dbReference type="EMBL" id="JAEQBW010000003">
    <property type="protein sequence ID" value="MBK6265341.1"/>
    <property type="molecule type" value="Genomic_DNA"/>
</dbReference>
<dbReference type="RefSeq" id="WP_201431007.1">
    <property type="nucleotide sequence ID" value="NZ_JAEQBW010000003.1"/>
</dbReference>
<reference evidence="2" key="1">
    <citation type="submission" date="2021-01" db="EMBL/GenBank/DDBJ databases">
        <title>Marivirga aurantiaca sp. nov., isolated from intertidal surface sediments.</title>
        <authorList>
            <person name="Zhang M."/>
        </authorList>
    </citation>
    <scope>NUCLEOTIDE SEQUENCE</scope>
    <source>
        <strain evidence="2">S37H4</strain>
    </source>
</reference>
<keyword evidence="3" id="KW-1185">Reference proteome</keyword>
<evidence type="ECO:0000313" key="3">
    <source>
        <dbReference type="Proteomes" id="UP000611723"/>
    </source>
</evidence>
<evidence type="ECO:0000313" key="2">
    <source>
        <dbReference type="EMBL" id="MBK6265341.1"/>
    </source>
</evidence>
<dbReference type="SUPFAM" id="SSF56024">
    <property type="entry name" value="Phospholipase D/nuclease"/>
    <property type="match status" value="1"/>
</dbReference>
<dbReference type="InterPro" id="IPR025202">
    <property type="entry name" value="PLD-like_dom"/>
</dbReference>
<dbReference type="Proteomes" id="UP000611723">
    <property type="component" value="Unassembled WGS sequence"/>
</dbReference>
<sequence>MAEFLEGSELNLAIENLFKSANEYAVIISPFVKMHSRIKDALLTQIENQNFELIVVFGKNENDLSKSISKEDLEFCTQFSSVEIRHEPRLHAKYYANDDRAILSSMNLYDFSQNNNIEFGILTSQENKVSENLDQDSFTYFDGVIDKSKLIYKKVARFDKKLFGIKKEYNGSVVELDLIDQLFKSNASGTNNNDRTGYCIRTGIKIPFNMKRPMSEKAYESWSKYRDENYKEKYCHYSGEGSEGQTCYGRPVLKKNWKKAVA</sequence>